<feature type="domain" description="Nuclease associated modular" evidence="2">
    <location>
        <begin position="118"/>
        <end position="134"/>
    </location>
</feature>
<dbReference type="InterPro" id="IPR003611">
    <property type="entry name" value="NUMOD3"/>
</dbReference>
<sequence>MYLDLDNVPFYIGKGKGRRYRDILGHINMTHMNRLLKNKIRKVGVANVKIQFLHKDLIEKEAFQWEKYWIKYIGRRDLKEGTLCNLTNGGDGCAGHSHSEKTKRKMSKAHKGQVAWNKGIPFSTKAKRKMCKAQKEKGNPFKGKKHSKESREKMSNALKGNVPWNKGKSLSKETRQKISETLRRKNLSCLS</sequence>
<dbReference type="AlphaFoldDB" id="A0A0F9GYN7"/>
<feature type="domain" description="Nuclease associated modular" evidence="2">
    <location>
        <begin position="142"/>
        <end position="158"/>
    </location>
</feature>
<feature type="domain" description="Nuclease associated modular" evidence="2">
    <location>
        <begin position="166"/>
        <end position="182"/>
    </location>
</feature>
<dbReference type="GO" id="GO:0003677">
    <property type="term" value="F:DNA binding"/>
    <property type="evidence" value="ECO:0007669"/>
    <property type="project" value="InterPro"/>
</dbReference>
<organism evidence="3">
    <name type="scientific">marine sediment metagenome</name>
    <dbReference type="NCBI Taxonomy" id="412755"/>
    <lineage>
        <taxon>unclassified sequences</taxon>
        <taxon>metagenomes</taxon>
        <taxon>ecological metagenomes</taxon>
    </lineage>
</organism>
<dbReference type="EMBL" id="LAZR01024641">
    <property type="protein sequence ID" value="KKL74470.1"/>
    <property type="molecule type" value="Genomic_DNA"/>
</dbReference>
<proteinExistence type="predicted"/>
<evidence type="ECO:0000259" key="2">
    <source>
        <dbReference type="SMART" id="SM00496"/>
    </source>
</evidence>
<gene>
    <name evidence="3" type="ORF">LCGC14_2064560</name>
</gene>
<dbReference type="Pfam" id="PF07460">
    <property type="entry name" value="NUMOD3"/>
    <property type="match status" value="2"/>
</dbReference>
<protein>
    <recommendedName>
        <fullName evidence="2">Nuclease associated modular domain-containing protein</fullName>
    </recommendedName>
</protein>
<evidence type="ECO:0000313" key="3">
    <source>
        <dbReference type="EMBL" id="KKL74470.1"/>
    </source>
</evidence>
<feature type="compositionally biased region" description="Basic and acidic residues" evidence="1">
    <location>
        <begin position="170"/>
        <end position="183"/>
    </location>
</feature>
<reference evidence="3" key="1">
    <citation type="journal article" date="2015" name="Nature">
        <title>Complex archaea that bridge the gap between prokaryotes and eukaryotes.</title>
        <authorList>
            <person name="Spang A."/>
            <person name="Saw J.H."/>
            <person name="Jorgensen S.L."/>
            <person name="Zaremba-Niedzwiedzka K."/>
            <person name="Martijn J."/>
            <person name="Lind A.E."/>
            <person name="van Eijk R."/>
            <person name="Schleper C."/>
            <person name="Guy L."/>
            <person name="Ettema T.J."/>
        </authorList>
    </citation>
    <scope>NUCLEOTIDE SEQUENCE</scope>
</reference>
<accession>A0A0F9GYN7</accession>
<comment type="caution">
    <text evidence="3">The sequence shown here is derived from an EMBL/GenBank/DDBJ whole genome shotgun (WGS) entry which is preliminary data.</text>
</comment>
<dbReference type="SUPFAM" id="SSF64496">
    <property type="entry name" value="DNA-binding domain of intron-encoded endonucleases"/>
    <property type="match status" value="1"/>
</dbReference>
<feature type="region of interest" description="Disordered" evidence="1">
    <location>
        <begin position="125"/>
        <end position="191"/>
    </location>
</feature>
<name>A0A0F9GYN7_9ZZZZ</name>
<dbReference type="SMART" id="SM00496">
    <property type="entry name" value="IENR2"/>
    <property type="match status" value="4"/>
</dbReference>
<evidence type="ECO:0000256" key="1">
    <source>
        <dbReference type="SAM" id="MobiDB-lite"/>
    </source>
</evidence>
<feature type="domain" description="Nuclease associated modular" evidence="2">
    <location>
        <begin position="94"/>
        <end position="110"/>
    </location>
</feature>